<reference evidence="1 2" key="1">
    <citation type="submission" date="2013-08" db="EMBL/GenBank/DDBJ databases">
        <authorList>
            <person name="Weinstock G."/>
            <person name="Sodergren E."/>
            <person name="Wylie T."/>
            <person name="Fulton L."/>
            <person name="Fulton R."/>
            <person name="Fronick C."/>
            <person name="O'Laughlin M."/>
            <person name="Godfrey J."/>
            <person name="Miner T."/>
            <person name="Herter B."/>
            <person name="Appelbaum E."/>
            <person name="Cordes M."/>
            <person name="Lek S."/>
            <person name="Wollam A."/>
            <person name="Pepin K.H."/>
            <person name="Palsikar V.B."/>
            <person name="Mitreva M."/>
            <person name="Wilson R.K."/>
        </authorList>
    </citation>
    <scope>NUCLEOTIDE SEQUENCE [LARGE SCALE GENOMIC DNA]</scope>
    <source>
        <strain evidence="1 2">ATCC 15930</strain>
    </source>
</reference>
<name>A0A069QIJ1_HOYLO</name>
<comment type="caution">
    <text evidence="1">The sequence shown here is derived from an EMBL/GenBank/DDBJ whole genome shotgun (WGS) entry which is preliminary data.</text>
</comment>
<proteinExistence type="predicted"/>
<dbReference type="HOGENOM" id="CLU_3187327_0_0_10"/>
<dbReference type="EMBL" id="JNGW01000050">
    <property type="protein sequence ID" value="KDR52615.1"/>
    <property type="molecule type" value="Genomic_DNA"/>
</dbReference>
<protein>
    <submittedName>
        <fullName evidence="1">Uncharacterized protein</fullName>
    </submittedName>
</protein>
<evidence type="ECO:0000313" key="2">
    <source>
        <dbReference type="Proteomes" id="UP000027442"/>
    </source>
</evidence>
<accession>A0A069QIJ1</accession>
<gene>
    <name evidence="1" type="ORF">HMPREF1991_01320</name>
</gene>
<evidence type="ECO:0000313" key="1">
    <source>
        <dbReference type="EMBL" id="KDR52615.1"/>
    </source>
</evidence>
<dbReference type="Proteomes" id="UP000027442">
    <property type="component" value="Unassembled WGS sequence"/>
</dbReference>
<sequence length="46" mass="5447">MRFRPSKDASRSHYTCIRDKTPYVLSKIRMQEDTLIRVFGIRGAVF</sequence>
<keyword evidence="2" id="KW-1185">Reference proteome</keyword>
<dbReference type="AlphaFoldDB" id="A0A069QIJ1"/>
<dbReference type="PATRIC" id="fig|1122985.7.peg.1369"/>
<organism evidence="1 2">
    <name type="scientific">Hoylesella loescheii DSM 19665 = JCM 12249 = ATCC 15930</name>
    <dbReference type="NCBI Taxonomy" id="1122985"/>
    <lineage>
        <taxon>Bacteria</taxon>
        <taxon>Pseudomonadati</taxon>
        <taxon>Bacteroidota</taxon>
        <taxon>Bacteroidia</taxon>
        <taxon>Bacteroidales</taxon>
        <taxon>Prevotellaceae</taxon>
        <taxon>Hoylesella</taxon>
    </lineage>
</organism>